<reference evidence="1 2" key="1">
    <citation type="submission" date="2021-05" db="EMBL/GenBank/DDBJ databases">
        <title>Complete genome of the cytokinin-producing biocontrol strain Pseudomonas fluorescens G20-18.</title>
        <authorList>
            <person name="Nielsen T.K."/>
            <person name="Mekureyaw M.F."/>
            <person name="Hansen L.H."/>
            <person name="Nicolaisen M.H."/>
            <person name="Roitsch T.G."/>
            <person name="Hennessy R.C."/>
        </authorList>
    </citation>
    <scope>NUCLEOTIDE SEQUENCE [LARGE SCALE GENOMIC DNA]</scope>
    <source>
        <strain evidence="1 2">G20-18</strain>
    </source>
</reference>
<gene>
    <name evidence="1" type="ORF">KJF94_16075</name>
</gene>
<evidence type="ECO:0000313" key="1">
    <source>
        <dbReference type="EMBL" id="QVW21430.1"/>
    </source>
</evidence>
<organism evidence="1 2">
    <name type="scientific">Pseudomonas hormoni</name>
    <dbReference type="NCBI Taxonomy" id="3093767"/>
    <lineage>
        <taxon>Bacteria</taxon>
        <taxon>Pseudomonadati</taxon>
        <taxon>Pseudomonadota</taxon>
        <taxon>Gammaproteobacteria</taxon>
        <taxon>Pseudomonadales</taxon>
        <taxon>Pseudomonadaceae</taxon>
        <taxon>Pseudomonas</taxon>
    </lineage>
</organism>
<protein>
    <submittedName>
        <fullName evidence="1">Uncharacterized protein</fullName>
    </submittedName>
</protein>
<accession>A0ABX8EQ98</accession>
<dbReference type="Proteomes" id="UP000681155">
    <property type="component" value="Chromosome"/>
</dbReference>
<name>A0ABX8EQ98_9PSED</name>
<proteinExistence type="predicted"/>
<dbReference type="RefSeq" id="WP_214377292.1">
    <property type="nucleotide sequence ID" value="NZ_CP075566.1"/>
</dbReference>
<dbReference type="EMBL" id="CP075566">
    <property type="protein sequence ID" value="QVW21430.1"/>
    <property type="molecule type" value="Genomic_DNA"/>
</dbReference>
<evidence type="ECO:0000313" key="2">
    <source>
        <dbReference type="Proteomes" id="UP000681155"/>
    </source>
</evidence>
<sequence>MAVTLNLQHTFTTRAVLSTQDIQDVREGFQEARGRLELMTASKDNKKAAQARAGIKRVDDALSLPDEEMCILLLREAFKNGIKEELGSSLKGLFVTRMSPVKTNVVVPHE</sequence>
<keyword evidence="2" id="KW-1185">Reference proteome</keyword>